<feature type="domain" description="HIT" evidence="4">
    <location>
        <begin position="15"/>
        <end position="125"/>
    </location>
</feature>
<feature type="short sequence motif" description="Histidine triad motif" evidence="2 3">
    <location>
        <begin position="107"/>
        <end position="111"/>
    </location>
</feature>
<comment type="caution">
    <text evidence="5">The sequence shown here is derived from an EMBL/GenBank/DDBJ whole genome shotgun (WGS) entry which is preliminary data.</text>
</comment>
<gene>
    <name evidence="5" type="ORF">PSU4_06630</name>
</gene>
<reference evidence="5 6" key="1">
    <citation type="submission" date="2019-07" db="EMBL/GenBank/DDBJ databases">
        <title>Whole genome shotgun sequence of Pseudonocardia sulfidoxydans NBRC 16205.</title>
        <authorList>
            <person name="Hosoyama A."/>
            <person name="Uohara A."/>
            <person name="Ohji S."/>
            <person name="Ichikawa N."/>
        </authorList>
    </citation>
    <scope>NUCLEOTIDE SEQUENCE [LARGE SCALE GENOMIC DNA]</scope>
    <source>
        <strain evidence="5 6">NBRC 16205</strain>
    </source>
</reference>
<name>A0A511DA69_9PSEU</name>
<dbReference type="PANTHER" id="PTHR46648">
    <property type="entry name" value="HIT FAMILY PROTEIN 1"/>
    <property type="match status" value="1"/>
</dbReference>
<evidence type="ECO:0000313" key="5">
    <source>
        <dbReference type="EMBL" id="GEL21709.1"/>
    </source>
</evidence>
<dbReference type="RefSeq" id="WP_147102443.1">
    <property type="nucleotide sequence ID" value="NZ_BJVJ01000004.1"/>
</dbReference>
<dbReference type="InterPro" id="IPR001310">
    <property type="entry name" value="Histidine_triad_HIT"/>
</dbReference>
<keyword evidence="6" id="KW-1185">Reference proteome</keyword>
<protein>
    <submittedName>
        <fullName evidence="5">HIT family protein</fullName>
    </submittedName>
</protein>
<dbReference type="InterPro" id="IPR036265">
    <property type="entry name" value="HIT-like_sf"/>
</dbReference>
<dbReference type="SUPFAM" id="SSF54197">
    <property type="entry name" value="HIT-like"/>
    <property type="match status" value="1"/>
</dbReference>
<evidence type="ECO:0000256" key="1">
    <source>
        <dbReference type="PIRSR" id="PIRSR601310-1"/>
    </source>
</evidence>
<dbReference type="PANTHER" id="PTHR46648:SF1">
    <property type="entry name" value="ADENOSINE 5'-MONOPHOSPHORAMIDASE HNT1"/>
    <property type="match status" value="1"/>
</dbReference>
<evidence type="ECO:0000256" key="3">
    <source>
        <dbReference type="PROSITE-ProRule" id="PRU00464"/>
    </source>
</evidence>
<evidence type="ECO:0000313" key="6">
    <source>
        <dbReference type="Proteomes" id="UP000321685"/>
    </source>
</evidence>
<proteinExistence type="predicted"/>
<evidence type="ECO:0000259" key="4">
    <source>
        <dbReference type="PROSITE" id="PS51084"/>
    </source>
</evidence>
<dbReference type="OrthoDB" id="9784774at2"/>
<dbReference type="EMBL" id="BJVJ01000004">
    <property type="protein sequence ID" value="GEL21709.1"/>
    <property type="molecule type" value="Genomic_DNA"/>
</dbReference>
<dbReference type="InterPro" id="IPR011146">
    <property type="entry name" value="HIT-like"/>
</dbReference>
<dbReference type="Pfam" id="PF01230">
    <property type="entry name" value="HIT"/>
    <property type="match status" value="1"/>
</dbReference>
<dbReference type="GO" id="GO:0009117">
    <property type="term" value="P:nucleotide metabolic process"/>
    <property type="evidence" value="ECO:0007669"/>
    <property type="project" value="TreeGrafter"/>
</dbReference>
<organism evidence="5 6">
    <name type="scientific">Pseudonocardia sulfidoxydans NBRC 16205</name>
    <dbReference type="NCBI Taxonomy" id="1223511"/>
    <lineage>
        <taxon>Bacteria</taxon>
        <taxon>Bacillati</taxon>
        <taxon>Actinomycetota</taxon>
        <taxon>Actinomycetes</taxon>
        <taxon>Pseudonocardiales</taxon>
        <taxon>Pseudonocardiaceae</taxon>
        <taxon>Pseudonocardia</taxon>
    </lineage>
</organism>
<sequence length="145" mass="15761">MSDSQLYVPDAGDCAFCAYLDGDRPYTILRRTGLAAVLVTREQRGLGHVLVIPIAHRPTLIDLGAAESNDVMRLLISSAKAIDRAMQPGGISVWQNNGVPSDQTIPHTHFHVAGTYPDRGTDRGPVPELSLAETEAIADRLDPWF</sequence>
<dbReference type="PROSITE" id="PS51084">
    <property type="entry name" value="HIT_2"/>
    <property type="match status" value="1"/>
</dbReference>
<dbReference type="Proteomes" id="UP000321685">
    <property type="component" value="Unassembled WGS sequence"/>
</dbReference>
<dbReference type="GO" id="GO:0003824">
    <property type="term" value="F:catalytic activity"/>
    <property type="evidence" value="ECO:0007669"/>
    <property type="project" value="InterPro"/>
</dbReference>
<feature type="active site" description="Tele-AMP-histidine intermediate" evidence="1">
    <location>
        <position position="109"/>
    </location>
</feature>
<evidence type="ECO:0000256" key="2">
    <source>
        <dbReference type="PIRSR" id="PIRSR601310-3"/>
    </source>
</evidence>
<accession>A0A511DA69</accession>
<dbReference type="AlphaFoldDB" id="A0A511DA69"/>
<dbReference type="Gene3D" id="3.30.428.10">
    <property type="entry name" value="HIT-like"/>
    <property type="match status" value="1"/>
</dbReference>